<evidence type="ECO:0008006" key="18">
    <source>
        <dbReference type="Google" id="ProtNLM"/>
    </source>
</evidence>
<evidence type="ECO:0000313" key="14">
    <source>
        <dbReference type="Proteomes" id="UP000440732"/>
    </source>
</evidence>
<evidence type="ECO:0000313" key="11">
    <source>
        <dbReference type="Proteomes" id="UP000433483"/>
    </source>
</evidence>
<dbReference type="EMBL" id="QXGA01004688">
    <property type="protein sequence ID" value="KAE9071580.1"/>
    <property type="molecule type" value="Genomic_DNA"/>
</dbReference>
<evidence type="ECO:0000313" key="10">
    <source>
        <dbReference type="Proteomes" id="UP000429523"/>
    </source>
</evidence>
<feature type="compositionally biased region" description="Low complexity" evidence="1">
    <location>
        <begin position="47"/>
        <end position="57"/>
    </location>
</feature>
<evidence type="ECO:0000313" key="9">
    <source>
        <dbReference type="EMBL" id="KAE9306911.1"/>
    </source>
</evidence>
<dbReference type="Proteomes" id="UP000440367">
    <property type="component" value="Unassembled WGS sequence"/>
</dbReference>
<evidence type="ECO:0000313" key="4">
    <source>
        <dbReference type="EMBL" id="KAE9104450.1"/>
    </source>
</evidence>
<feature type="region of interest" description="Disordered" evidence="1">
    <location>
        <begin position="201"/>
        <end position="224"/>
    </location>
</feature>
<organism evidence="3 14">
    <name type="scientific">Phytophthora fragariae</name>
    <dbReference type="NCBI Taxonomy" id="53985"/>
    <lineage>
        <taxon>Eukaryota</taxon>
        <taxon>Sar</taxon>
        <taxon>Stramenopiles</taxon>
        <taxon>Oomycota</taxon>
        <taxon>Peronosporomycetes</taxon>
        <taxon>Peronosporales</taxon>
        <taxon>Peronosporaceae</taxon>
        <taxon>Phytophthora</taxon>
    </lineage>
</organism>
<protein>
    <recommendedName>
        <fullName evidence="18">Myb/SANT-like domain-containing protein</fullName>
    </recommendedName>
</protein>
<evidence type="ECO:0000313" key="17">
    <source>
        <dbReference type="Proteomes" id="UP000486351"/>
    </source>
</evidence>
<feature type="region of interest" description="Disordered" evidence="1">
    <location>
        <begin position="1"/>
        <end position="87"/>
    </location>
</feature>
<dbReference type="Proteomes" id="UP000476176">
    <property type="component" value="Unassembled WGS sequence"/>
</dbReference>
<evidence type="ECO:0000313" key="8">
    <source>
        <dbReference type="EMBL" id="KAE9289644.1"/>
    </source>
</evidence>
<evidence type="ECO:0000313" key="6">
    <source>
        <dbReference type="EMBL" id="KAE9189915.1"/>
    </source>
</evidence>
<dbReference type="AlphaFoldDB" id="A0A6A3QAG4"/>
<evidence type="ECO:0000313" key="5">
    <source>
        <dbReference type="EMBL" id="KAE9184705.1"/>
    </source>
</evidence>
<dbReference type="EMBL" id="QXGF01001502">
    <property type="protein sequence ID" value="KAE8929542.1"/>
    <property type="molecule type" value="Genomic_DNA"/>
</dbReference>
<dbReference type="EMBL" id="QXFY01001906">
    <property type="protein sequence ID" value="KAE9306911.1"/>
    <property type="molecule type" value="Genomic_DNA"/>
</dbReference>
<dbReference type="EMBL" id="QXGB01001491">
    <property type="protein sequence ID" value="KAE9189915.1"/>
    <property type="molecule type" value="Genomic_DNA"/>
</dbReference>
<evidence type="ECO:0000313" key="3">
    <source>
        <dbReference type="EMBL" id="KAE9071580.1"/>
    </source>
</evidence>
<dbReference type="Proteomes" id="UP000486351">
    <property type="component" value="Unassembled WGS sequence"/>
</dbReference>
<dbReference type="EMBL" id="QXGC01002545">
    <property type="protein sequence ID" value="KAE9184705.1"/>
    <property type="molecule type" value="Genomic_DNA"/>
</dbReference>
<gene>
    <name evidence="8" type="ORF">PF001_g19942</name>
    <name evidence="7" type="ORF">PF002_g20813</name>
    <name evidence="5" type="ORF">PF004_g23574</name>
    <name evidence="6" type="ORF">PF005_g19455</name>
    <name evidence="3" type="ORF">PF006_g29118</name>
    <name evidence="4" type="ORF">PF007_g14058</name>
    <name evidence="9" type="ORF">PF008_g21362</name>
    <name evidence="2" type="ORF">PF009_g20340</name>
</gene>
<dbReference type="Proteomes" id="UP000433483">
    <property type="component" value="Unassembled WGS sequence"/>
</dbReference>
<evidence type="ECO:0000313" key="16">
    <source>
        <dbReference type="Proteomes" id="UP000476176"/>
    </source>
</evidence>
<accession>A0A6A3QAG4</accession>
<dbReference type="EMBL" id="QXFZ01000799">
    <property type="protein sequence ID" value="KAE9104450.1"/>
    <property type="molecule type" value="Genomic_DNA"/>
</dbReference>
<evidence type="ECO:0000256" key="1">
    <source>
        <dbReference type="SAM" id="MobiDB-lite"/>
    </source>
</evidence>
<dbReference type="Proteomes" id="UP000441208">
    <property type="component" value="Unassembled WGS sequence"/>
</dbReference>
<dbReference type="EMBL" id="QXGD01001546">
    <property type="protein sequence ID" value="KAE9203849.1"/>
    <property type="molecule type" value="Genomic_DNA"/>
</dbReference>
<proteinExistence type="predicted"/>
<dbReference type="Proteomes" id="UP000440732">
    <property type="component" value="Unassembled WGS sequence"/>
</dbReference>
<name>A0A6A3QAG4_9STRA</name>
<dbReference type="Proteomes" id="UP000437068">
    <property type="component" value="Unassembled WGS sequence"/>
</dbReference>
<reference evidence="10 11" key="1">
    <citation type="submission" date="2018-08" db="EMBL/GenBank/DDBJ databases">
        <title>Genomic investigation of the strawberry pathogen Phytophthora fragariae indicates pathogenicity is determined by transcriptional variation in three key races.</title>
        <authorList>
            <person name="Adams T.M."/>
            <person name="Armitage A.D."/>
            <person name="Sobczyk M.K."/>
            <person name="Bates H.J."/>
            <person name="Dunwell J.M."/>
            <person name="Nellist C.F."/>
            <person name="Harrison R.J."/>
        </authorList>
    </citation>
    <scope>NUCLEOTIDE SEQUENCE [LARGE SCALE GENOMIC DNA]</scope>
    <source>
        <strain evidence="8 12">A4</strain>
        <strain evidence="7 13">BC-1</strain>
        <strain evidence="5 16">BC-23</strain>
        <strain evidence="6 11">NOV-27</strain>
        <strain evidence="3 14">NOV-5</strain>
        <strain evidence="4 15">NOV-71</strain>
        <strain evidence="9 17">NOV-77</strain>
        <strain evidence="2 10">NOV-9</strain>
    </source>
</reference>
<feature type="compositionally biased region" description="Basic and acidic residues" evidence="1">
    <location>
        <begin position="58"/>
        <end position="68"/>
    </location>
</feature>
<dbReference type="OrthoDB" id="128978at2759"/>
<comment type="caution">
    <text evidence="3">The sequence shown here is derived from an EMBL/GenBank/DDBJ whole genome shotgun (WGS) entry which is preliminary data.</text>
</comment>
<keyword evidence="11" id="KW-1185">Reference proteome</keyword>
<evidence type="ECO:0000313" key="7">
    <source>
        <dbReference type="EMBL" id="KAE9203849.1"/>
    </source>
</evidence>
<evidence type="ECO:0000313" key="15">
    <source>
        <dbReference type="Proteomes" id="UP000441208"/>
    </source>
</evidence>
<dbReference type="EMBL" id="QXGE01001672">
    <property type="protein sequence ID" value="KAE9289644.1"/>
    <property type="molecule type" value="Genomic_DNA"/>
</dbReference>
<evidence type="ECO:0000313" key="2">
    <source>
        <dbReference type="EMBL" id="KAE8929542.1"/>
    </source>
</evidence>
<dbReference type="Proteomes" id="UP000429523">
    <property type="component" value="Unassembled WGS sequence"/>
</dbReference>
<evidence type="ECO:0000313" key="13">
    <source>
        <dbReference type="Proteomes" id="UP000440367"/>
    </source>
</evidence>
<sequence length="287" mass="31271">MQTSNDAEAVESADPTFSMPLPLALPDLIPGRVTGSTTSPPAPPPAHATKTAAAPESAKAKSDRDPRGASDPAPSSSRRGDVHARRTKQANRMICEMLRLRFADGDVKRRLEAADTKTKRALAWQHFASVLSQSLGVLLTHDKVSLKYRVLKCMFRKEKREHHQTGNTARESETDGDLWAILSDAFGGRVGISGEVFLDSTADEEDKETDATKDQGASKQKAPPVAQLATALQGGMEAIAASLGSRSTADENLRSLAELLQQQQYENRRFQAMQLQLLKELVAQRKE</sequence>
<evidence type="ECO:0000313" key="12">
    <source>
        <dbReference type="Proteomes" id="UP000437068"/>
    </source>
</evidence>